<dbReference type="InParanoid" id="A0EHX7"/>
<evidence type="ECO:0000313" key="2">
    <source>
        <dbReference type="Proteomes" id="UP000000600"/>
    </source>
</evidence>
<dbReference type="EMBL" id="CT868680">
    <property type="protein sequence ID" value="CAK94918.1"/>
    <property type="molecule type" value="Genomic_DNA"/>
</dbReference>
<name>A0EHX7_PARTE</name>
<dbReference type="HOGENOM" id="CLU_1153612_0_0_1"/>
<sequence>MRSDFEKPDKNSDTLFQIIQFQNIKHKEFKFQFKLTPRSGTDRAIFNLTFELNVIQRVTCTGQINNISKWGNMICRCELYLELLNQSHMFIISKSDPNFRIQNNCTSQIDLKDYYKFERLKFDYLYQKLDIYFFQETNHMIQSSNNIPKQMKNQLNLIQSLFSFDKNYFKKLYSIDQLSIQLLNNHSIQRLLTTLFNRRNVSTKFVSFNQILCKSDNNVSSVHQKQVNQEQNPIAPILTQQ</sequence>
<dbReference type="GeneID" id="5048076"/>
<gene>
    <name evidence="1" type="ORF">GSPATT00027245001</name>
</gene>
<reference evidence="1 2" key="1">
    <citation type="journal article" date="2006" name="Nature">
        <title>Global trends of whole-genome duplications revealed by the ciliate Paramecium tetraurelia.</title>
        <authorList>
            <consortium name="Genoscope"/>
            <person name="Aury J.-M."/>
            <person name="Jaillon O."/>
            <person name="Duret L."/>
            <person name="Noel B."/>
            <person name="Jubin C."/>
            <person name="Porcel B.M."/>
            <person name="Segurens B."/>
            <person name="Daubin V."/>
            <person name="Anthouard V."/>
            <person name="Aiach N."/>
            <person name="Arnaiz O."/>
            <person name="Billaut A."/>
            <person name="Beisson J."/>
            <person name="Blanc I."/>
            <person name="Bouhouche K."/>
            <person name="Camara F."/>
            <person name="Duharcourt S."/>
            <person name="Guigo R."/>
            <person name="Gogendeau D."/>
            <person name="Katinka M."/>
            <person name="Keller A.-M."/>
            <person name="Kissmehl R."/>
            <person name="Klotz C."/>
            <person name="Koll F."/>
            <person name="Le Moue A."/>
            <person name="Lepere C."/>
            <person name="Malinsky S."/>
            <person name="Nowacki M."/>
            <person name="Nowak J.K."/>
            <person name="Plattner H."/>
            <person name="Poulain J."/>
            <person name="Ruiz F."/>
            <person name="Serrano V."/>
            <person name="Zagulski M."/>
            <person name="Dessen P."/>
            <person name="Betermier M."/>
            <person name="Weissenbach J."/>
            <person name="Scarpelli C."/>
            <person name="Schachter V."/>
            <person name="Sperling L."/>
            <person name="Meyer E."/>
            <person name="Cohen J."/>
            <person name="Wincker P."/>
        </authorList>
    </citation>
    <scope>NUCLEOTIDE SEQUENCE [LARGE SCALE GENOMIC DNA]</scope>
    <source>
        <strain evidence="1 2">Stock d4-2</strain>
    </source>
</reference>
<protein>
    <submittedName>
        <fullName evidence="1">Uncharacterized protein</fullName>
    </submittedName>
</protein>
<dbReference type="Proteomes" id="UP000000600">
    <property type="component" value="Unassembled WGS sequence"/>
</dbReference>
<dbReference type="KEGG" id="ptm:GSPATT00027245001"/>
<dbReference type="RefSeq" id="XP_001462291.1">
    <property type="nucleotide sequence ID" value="XM_001462254.1"/>
</dbReference>
<dbReference type="AlphaFoldDB" id="A0EHX7"/>
<proteinExistence type="predicted"/>
<organism evidence="1 2">
    <name type="scientific">Paramecium tetraurelia</name>
    <dbReference type="NCBI Taxonomy" id="5888"/>
    <lineage>
        <taxon>Eukaryota</taxon>
        <taxon>Sar</taxon>
        <taxon>Alveolata</taxon>
        <taxon>Ciliophora</taxon>
        <taxon>Intramacronucleata</taxon>
        <taxon>Oligohymenophorea</taxon>
        <taxon>Peniculida</taxon>
        <taxon>Parameciidae</taxon>
        <taxon>Paramecium</taxon>
    </lineage>
</organism>
<keyword evidence="2" id="KW-1185">Reference proteome</keyword>
<evidence type="ECO:0000313" key="1">
    <source>
        <dbReference type="EMBL" id="CAK94918.1"/>
    </source>
</evidence>
<accession>A0EHX7</accession>